<organism evidence="2 3">
    <name type="scientific">Desulfomicrobium apsheronum</name>
    <dbReference type="NCBI Taxonomy" id="52560"/>
    <lineage>
        <taxon>Bacteria</taxon>
        <taxon>Pseudomonadati</taxon>
        <taxon>Thermodesulfobacteriota</taxon>
        <taxon>Desulfovibrionia</taxon>
        <taxon>Desulfovibrionales</taxon>
        <taxon>Desulfomicrobiaceae</taxon>
        <taxon>Desulfomicrobium</taxon>
    </lineage>
</organism>
<evidence type="ECO:0000259" key="1">
    <source>
        <dbReference type="Pfam" id="PF13503"/>
    </source>
</evidence>
<keyword evidence="3" id="KW-1185">Reference proteome</keyword>
<dbReference type="AlphaFoldDB" id="A0A1I3ML98"/>
<dbReference type="Proteomes" id="UP000198635">
    <property type="component" value="Unassembled WGS sequence"/>
</dbReference>
<gene>
    <name evidence="2" type="ORF">SAMN04488082_1014</name>
</gene>
<evidence type="ECO:0000313" key="3">
    <source>
        <dbReference type="Proteomes" id="UP000198635"/>
    </source>
</evidence>
<sequence>MSMPDENDLCIFNKLSAHDLAAMFATARQDGLLIDAIVAVDATAQMLDDYYSLKGTDAFHPLLKDTPYAELWASMPYLSRIKADSKLESYLIAEHSAWGFFAVTAASEQTHCDHWRSLCEVLLPSGKKSLFRFQDPKGLEKMLPAFSKQELGWFLGPASRLFIPIRNHDGERAWLDVPNPVLFGRTERELVDLYRPASASPWWEVREEHLEGMAQENRAALIYNLSQDLKEQAPVTASLVAEHYGSLETAVGEYVDAAMEYGLSSETHIYIFLRLCLTMPFGAQRDRAVQEAMRNASDDPVSAIDQLRILTLLKGEPR</sequence>
<name>A0A1I3ML98_9BACT</name>
<proteinExistence type="predicted"/>
<dbReference type="OrthoDB" id="955748at2"/>
<evidence type="ECO:0000313" key="2">
    <source>
        <dbReference type="EMBL" id="SFI97570.1"/>
    </source>
</evidence>
<dbReference type="Pfam" id="PF13503">
    <property type="entry name" value="DUF4123"/>
    <property type="match status" value="1"/>
</dbReference>
<dbReference type="RefSeq" id="WP_092372113.1">
    <property type="nucleotide sequence ID" value="NZ_FORX01000001.1"/>
</dbReference>
<reference evidence="3" key="1">
    <citation type="submission" date="2016-10" db="EMBL/GenBank/DDBJ databases">
        <authorList>
            <person name="Varghese N."/>
            <person name="Submissions S."/>
        </authorList>
    </citation>
    <scope>NUCLEOTIDE SEQUENCE [LARGE SCALE GENOMIC DNA]</scope>
    <source>
        <strain evidence="3">DSM 5918</strain>
    </source>
</reference>
<dbReference type="InterPro" id="IPR025391">
    <property type="entry name" value="DUF4123"/>
</dbReference>
<accession>A0A1I3ML98</accession>
<protein>
    <recommendedName>
        <fullName evidence="1">DUF4123 domain-containing protein</fullName>
    </recommendedName>
</protein>
<feature type="domain" description="DUF4123" evidence="1">
    <location>
        <begin position="42"/>
        <end position="151"/>
    </location>
</feature>
<dbReference type="EMBL" id="FORX01000001">
    <property type="protein sequence ID" value="SFI97570.1"/>
    <property type="molecule type" value="Genomic_DNA"/>
</dbReference>
<dbReference type="STRING" id="52560.SAMN04488082_1014"/>